<dbReference type="InterPro" id="IPR032675">
    <property type="entry name" value="LRR_dom_sf"/>
</dbReference>
<dbReference type="GO" id="GO:0048471">
    <property type="term" value="C:perinuclear region of cytoplasm"/>
    <property type="evidence" value="ECO:0007669"/>
    <property type="project" value="TreeGrafter"/>
</dbReference>
<dbReference type="EMBL" id="HBGA01022028">
    <property type="protein sequence ID" value="CAD8997442.1"/>
    <property type="molecule type" value="Transcribed_RNA"/>
</dbReference>
<dbReference type="Pfam" id="PF13499">
    <property type="entry name" value="EF-hand_7"/>
    <property type="match status" value="1"/>
</dbReference>
<accession>A0A7S1N509</accession>
<dbReference type="PANTHER" id="PTHR24113:SF12">
    <property type="entry name" value="RAN GTPASE-ACTIVATING PROTEIN 1"/>
    <property type="match status" value="1"/>
</dbReference>
<reference evidence="6" key="1">
    <citation type="submission" date="2021-01" db="EMBL/GenBank/DDBJ databases">
        <authorList>
            <person name="Corre E."/>
            <person name="Pelletier E."/>
            <person name="Niang G."/>
            <person name="Scheremetjew M."/>
            <person name="Finn R."/>
            <person name="Kale V."/>
            <person name="Holt S."/>
            <person name="Cochrane G."/>
            <person name="Meng A."/>
            <person name="Brown T."/>
            <person name="Cohen L."/>
        </authorList>
    </citation>
    <scope>NUCLEOTIDE SEQUENCE</scope>
    <source>
        <strain evidence="6">NIES-381</strain>
    </source>
</reference>
<organism evidence="6">
    <name type="scientific">Eutreptiella gymnastica</name>
    <dbReference type="NCBI Taxonomy" id="73025"/>
    <lineage>
        <taxon>Eukaryota</taxon>
        <taxon>Discoba</taxon>
        <taxon>Euglenozoa</taxon>
        <taxon>Euglenida</taxon>
        <taxon>Spirocuta</taxon>
        <taxon>Euglenophyceae</taxon>
        <taxon>Eutreptiales</taxon>
        <taxon>Eutreptiaceae</taxon>
        <taxon>Eutreptiella</taxon>
    </lineage>
</organism>
<dbReference type="PANTHER" id="PTHR24113">
    <property type="entry name" value="RAN GTPASE-ACTIVATING PROTEIN 1"/>
    <property type="match status" value="1"/>
</dbReference>
<dbReference type="InterPro" id="IPR011992">
    <property type="entry name" value="EF-hand-dom_pair"/>
</dbReference>
<keyword evidence="4" id="KW-0106">Calcium</keyword>
<dbReference type="GO" id="GO:0005634">
    <property type="term" value="C:nucleus"/>
    <property type="evidence" value="ECO:0007669"/>
    <property type="project" value="TreeGrafter"/>
</dbReference>
<dbReference type="Gene3D" id="3.80.10.10">
    <property type="entry name" value="Ribonuclease Inhibitor"/>
    <property type="match status" value="1"/>
</dbReference>
<dbReference type="GO" id="GO:0005096">
    <property type="term" value="F:GTPase activator activity"/>
    <property type="evidence" value="ECO:0007669"/>
    <property type="project" value="UniProtKB-KW"/>
</dbReference>
<name>A0A7S1N509_9EUGL</name>
<evidence type="ECO:0000256" key="2">
    <source>
        <dbReference type="ARBA" id="ARBA00022614"/>
    </source>
</evidence>
<dbReference type="InterPro" id="IPR018247">
    <property type="entry name" value="EF_Hand_1_Ca_BS"/>
</dbReference>
<dbReference type="GO" id="GO:0005509">
    <property type="term" value="F:calcium ion binding"/>
    <property type="evidence" value="ECO:0007669"/>
    <property type="project" value="InterPro"/>
</dbReference>
<evidence type="ECO:0000313" key="6">
    <source>
        <dbReference type="EMBL" id="CAD8997442.1"/>
    </source>
</evidence>
<evidence type="ECO:0000259" key="5">
    <source>
        <dbReference type="PROSITE" id="PS50222"/>
    </source>
</evidence>
<dbReference type="InterPro" id="IPR002048">
    <property type="entry name" value="EF_hand_dom"/>
</dbReference>
<gene>
    <name evidence="6" type="ORF">EGYM00392_LOCUS8507</name>
</gene>
<dbReference type="GO" id="GO:0006913">
    <property type="term" value="P:nucleocytoplasmic transport"/>
    <property type="evidence" value="ECO:0007669"/>
    <property type="project" value="TreeGrafter"/>
</dbReference>
<dbReference type="PROSITE" id="PS50222">
    <property type="entry name" value="EF_HAND_2"/>
    <property type="match status" value="1"/>
</dbReference>
<dbReference type="SMART" id="SM00054">
    <property type="entry name" value="EFh"/>
    <property type="match status" value="2"/>
</dbReference>
<dbReference type="SUPFAM" id="SSF52047">
    <property type="entry name" value="RNI-like"/>
    <property type="match status" value="1"/>
</dbReference>
<dbReference type="GO" id="GO:0031267">
    <property type="term" value="F:small GTPase binding"/>
    <property type="evidence" value="ECO:0007669"/>
    <property type="project" value="TreeGrafter"/>
</dbReference>
<dbReference type="PROSITE" id="PS00018">
    <property type="entry name" value="EF_HAND_1"/>
    <property type="match status" value="1"/>
</dbReference>
<keyword evidence="3" id="KW-0677">Repeat</keyword>
<dbReference type="InterPro" id="IPR027038">
    <property type="entry name" value="RanGap"/>
</dbReference>
<protein>
    <recommendedName>
        <fullName evidence="5">EF-hand domain-containing protein</fullName>
    </recommendedName>
</protein>
<dbReference type="CDD" id="cd00051">
    <property type="entry name" value="EFh"/>
    <property type="match status" value="1"/>
</dbReference>
<dbReference type="AlphaFoldDB" id="A0A7S1N509"/>
<evidence type="ECO:0000256" key="4">
    <source>
        <dbReference type="ARBA" id="ARBA00022837"/>
    </source>
</evidence>
<dbReference type="Gene3D" id="1.10.238.10">
    <property type="entry name" value="EF-hand"/>
    <property type="match status" value="1"/>
</dbReference>
<feature type="domain" description="EF-hand" evidence="5">
    <location>
        <begin position="258"/>
        <end position="293"/>
    </location>
</feature>
<evidence type="ECO:0000256" key="1">
    <source>
        <dbReference type="ARBA" id="ARBA00022468"/>
    </source>
</evidence>
<dbReference type="GO" id="GO:0005829">
    <property type="term" value="C:cytosol"/>
    <property type="evidence" value="ECO:0007669"/>
    <property type="project" value="TreeGrafter"/>
</dbReference>
<sequence>MAFTEDEYEGMSAVAIYEKECKRHGCKCNSALLKQLPKTPEVFDSLEIDLSNNMVGTKGILAVLEVVKLSYKLKKFNLRDNYLDNAAINQIVNALKDHPAITHLDVSNNPISWTAGMCLLDLVDSNGTITRLDIGGTHIRDDIVKMIQQKIEMNQRGKVTRMAKPINSHAGIRLRALKTLYAQIHKKERHPGYKVHKKNIVKGWKENKRLQGMEAECEQPDSFWVELQMCCTPDANDLIQWEAFMLISMCNDVSYAEKDVKHLREEFKKWDKDSNGYIDLLELRDMMTELCGGREPSHDEVLSLMSMFDADMDNTTNWDEFCLMMYEWMQGAPMIGGFVRTSNTTLSGTTGGPKKHL</sequence>
<keyword evidence="2" id="KW-0433">Leucine-rich repeat</keyword>
<dbReference type="SUPFAM" id="SSF47473">
    <property type="entry name" value="EF-hand"/>
    <property type="match status" value="1"/>
</dbReference>
<evidence type="ECO:0000256" key="3">
    <source>
        <dbReference type="ARBA" id="ARBA00022737"/>
    </source>
</evidence>
<keyword evidence="1" id="KW-0343">GTPase activation</keyword>
<proteinExistence type="predicted"/>